<feature type="domain" description="Serpin" evidence="5">
    <location>
        <begin position="433"/>
        <end position="791"/>
    </location>
</feature>
<keyword evidence="7" id="KW-1185">Reference proteome</keyword>
<dbReference type="InterPro" id="IPR042178">
    <property type="entry name" value="Serpin_sf_1"/>
</dbReference>
<name>A0ABM5J180_DRORH</name>
<evidence type="ECO:0000256" key="2">
    <source>
        <dbReference type="ARBA" id="ARBA00022690"/>
    </source>
</evidence>
<feature type="domain" description="Serpin" evidence="5">
    <location>
        <begin position="18"/>
        <end position="379"/>
    </location>
</feature>
<dbReference type="CDD" id="cd19601">
    <property type="entry name" value="serpin42Da-like"/>
    <property type="match status" value="3"/>
</dbReference>
<evidence type="ECO:0000259" key="5">
    <source>
        <dbReference type="SMART" id="SM00093"/>
    </source>
</evidence>
<comment type="similarity">
    <text evidence="1 4">Belongs to the serpin family.</text>
</comment>
<keyword evidence="2" id="KW-0646">Protease inhibitor</keyword>
<dbReference type="PANTHER" id="PTHR11461">
    <property type="entry name" value="SERINE PROTEASE INHIBITOR, SERPIN"/>
    <property type="match status" value="1"/>
</dbReference>
<dbReference type="InterPro" id="IPR000215">
    <property type="entry name" value="Serpin_fam"/>
</dbReference>
<evidence type="ECO:0000313" key="7">
    <source>
        <dbReference type="Proteomes" id="UP001652680"/>
    </source>
</evidence>
<dbReference type="Gene3D" id="3.30.497.10">
    <property type="entry name" value="Antithrombin, subunit I, domain 2"/>
    <property type="match status" value="3"/>
</dbReference>
<dbReference type="RefSeq" id="XP_044312571.1">
    <property type="nucleotide sequence ID" value="XM_044456636.1"/>
</dbReference>
<reference evidence="7" key="1">
    <citation type="journal article" date="2021" name="Elife">
        <title>Highly contiguous assemblies of 101 drosophilid genomes.</title>
        <authorList>
            <person name="Kim B.Y."/>
            <person name="Wang J.R."/>
            <person name="Miller D.E."/>
            <person name="Barmina O."/>
            <person name="Delaney E."/>
            <person name="Thompson A."/>
            <person name="Comeault A.A."/>
            <person name="Peede D."/>
            <person name="D'Agostino E.R."/>
            <person name="Pelaez J."/>
            <person name="Aguilar J.M."/>
            <person name="Haji D."/>
            <person name="Matsunaga T."/>
            <person name="Armstrong E.E."/>
            <person name="Zych M."/>
            <person name="Ogawa Y."/>
            <person name="Stamenkovic-Radak M."/>
            <person name="Jelic M."/>
            <person name="Veselinovic M.S."/>
            <person name="Tanaskovic M."/>
            <person name="Eric P."/>
            <person name="Gao J.J."/>
            <person name="Katoh T.K."/>
            <person name="Toda M.J."/>
            <person name="Watabe H."/>
            <person name="Watada M."/>
            <person name="Davis J.S."/>
            <person name="Moyle L.C."/>
            <person name="Manoli G."/>
            <person name="Bertolini E."/>
            <person name="Kostal V."/>
            <person name="Hawley R.S."/>
            <person name="Takahashi A."/>
            <person name="Jones C.D."/>
            <person name="Price D.K."/>
            <person name="Whiteman N."/>
            <person name="Kopp A."/>
            <person name="Matute D.R."/>
            <person name="Petrov D.A."/>
        </authorList>
    </citation>
    <scope>NUCLEOTIDE SEQUENCE [LARGE SCALE GENOMIC DNA]</scope>
</reference>
<keyword evidence="3" id="KW-0722">Serine protease inhibitor</keyword>
<dbReference type="SUPFAM" id="SSF56574">
    <property type="entry name" value="Serpins"/>
    <property type="match status" value="3"/>
</dbReference>
<dbReference type="SMART" id="SM00093">
    <property type="entry name" value="SERPIN"/>
    <property type="match status" value="3"/>
</dbReference>
<organism evidence="6 7">
    <name type="scientific">Drosophila rhopaloa</name>
    <name type="common">Fruit fly</name>
    <dbReference type="NCBI Taxonomy" id="1041015"/>
    <lineage>
        <taxon>Eukaryota</taxon>
        <taxon>Metazoa</taxon>
        <taxon>Ecdysozoa</taxon>
        <taxon>Arthropoda</taxon>
        <taxon>Hexapoda</taxon>
        <taxon>Insecta</taxon>
        <taxon>Pterygota</taxon>
        <taxon>Neoptera</taxon>
        <taxon>Endopterygota</taxon>
        <taxon>Diptera</taxon>
        <taxon>Brachycera</taxon>
        <taxon>Muscomorpha</taxon>
        <taxon>Ephydroidea</taxon>
        <taxon>Drosophilidae</taxon>
        <taxon>Drosophila</taxon>
        <taxon>Sophophora</taxon>
    </lineage>
</organism>
<dbReference type="InterPro" id="IPR042185">
    <property type="entry name" value="Serpin_sf_2"/>
</dbReference>
<dbReference type="InterPro" id="IPR023796">
    <property type="entry name" value="Serpin_dom"/>
</dbReference>
<evidence type="ECO:0000313" key="6">
    <source>
        <dbReference type="EnsemblMetazoa" id="XP_044312571.1"/>
    </source>
</evidence>
<sequence length="1334" mass="148810">MTDNANMEFSRRLALFSNNVYEKLSAQKPGQNIVFSPFSIQTCAAMVRMGAEGETATQLDQGLGLASSDEEKIGDSFRKVLAAYKDSKVLRIANKIFVMKGYPLRRQFVQLQTKQFLSTAKSVNFAKSDKAAATINKWVEKRTKHLIKDLVPATALNANSRLVLVSAIHFKGTWQHQFSIYKTRPATFHLDKDHSVCVSMMALNEWFRYADLPALDASALELPYKDSDHSMLIVLPNSRTGLSALEEKLRVTPLSLITRALQKTEVRVKLPKFKAEFQVELTDVFQQLGMSKMFTDQAEFGKILKKDEPLKVSAIIHKAFIEVNEKGTKAAAVTGVIMFPLSLTIYPPELKRFTVDHPFKFYILNKDSTVLFAGSIHETEYLKDIVNTIRGGDSLLPLLCLILSPYPLVRSSDVTMVDAAHQEFARRLALFSINVYEKLSAQKPGENIVFSPFSIQTCAAMARIGADGETATQLDHGLGLVSSDADQIAHSFNQVLAAYQNSQVLRIANKIFVMEGYPLRQEFDQLLTKEFLSAAQSVNFAQSAQAAATINGWVEQRTNHLIKDLVPASALDSDSRLVLVNAIHFKGSWQHQFPKHATRPETFYLDAARSIQVPMMGLKEWFRYADLPALEASVLELPYKDSDLSMLIVLPNSKTGLSSLEEKLRAMTLSLITKELQETEVVVKLPKFKAEFQVELTDIFQQLGMSKMFTDQAEFGKMLQSPEPLKVSAIIHKAFIDVNEEGTEAATATGIVERDFVSFEEPIEFLADHPFIYALIHEEDLPLFWGSVVRLEENDSVSSEHDELSLLGCTSYSVCQVSGGPRGFQLSVDESTELGSSGRSGGSLPTDWSVTPALHQLDDYDLCLDRPTGSYCLVYVEMLPNASSTLWLQIDERRKFLGKEVSSYAKLIIPLQLHKFMKPSTSYPRLIWILTACWLLPLLCLTLSPYPLVRSSDVTMVDAAHQEFARRLALFSINVYEKLSAQKPGENIVFSPFSIQTCAAMARIGADGETATQLDHGLGLASSDAGQIAHSFNQVLAAYQNSQVLRIANKIFVMEGHPLRQEFDQLLTKEFLSAAQSVNFAQSAQAAATINGWVEQRTNHLIKDLVPASALDANSRLVLVNAIHFKGTWQHQFPKHATRPDTFHLDAARSVQVPMMGLKERFRYADLPALDASALELPYKDSDLSMLIVLPNSKTGLSSLEEKLRVTPLSLITQALHKTQVVVKLPKFKAEFQVELTDVFQQLGMSKMFTDQAEFGKMLQSPEPLKVSAIIHKAFIDVNEEGTEAAAATGMVMCYATMLSFEPEPIRFHVQHPYNFYIIDKDSTILFAGKILKL</sequence>
<proteinExistence type="inferred from homology"/>
<dbReference type="GeneID" id="108044260"/>
<protein>
    <recommendedName>
        <fullName evidence="5">Serpin domain-containing protein</fullName>
    </recommendedName>
</protein>
<feature type="domain" description="Serpin" evidence="5">
    <location>
        <begin position="973"/>
        <end position="1334"/>
    </location>
</feature>
<dbReference type="InterPro" id="IPR036186">
    <property type="entry name" value="Serpin_sf"/>
</dbReference>
<evidence type="ECO:0000256" key="1">
    <source>
        <dbReference type="ARBA" id="ARBA00009500"/>
    </source>
</evidence>
<dbReference type="PANTHER" id="PTHR11461:SF211">
    <property type="entry name" value="GH10112P-RELATED"/>
    <property type="match status" value="1"/>
</dbReference>
<accession>A0ABM5J180</accession>
<dbReference type="Pfam" id="PF00079">
    <property type="entry name" value="Serpin"/>
    <property type="match status" value="3"/>
</dbReference>
<evidence type="ECO:0000256" key="3">
    <source>
        <dbReference type="ARBA" id="ARBA00022900"/>
    </source>
</evidence>
<reference evidence="6" key="2">
    <citation type="submission" date="2025-05" db="UniProtKB">
        <authorList>
            <consortium name="EnsemblMetazoa"/>
        </authorList>
    </citation>
    <scope>IDENTIFICATION</scope>
</reference>
<dbReference type="Proteomes" id="UP001652680">
    <property type="component" value="Unassembled WGS sequence"/>
</dbReference>
<dbReference type="Gene3D" id="2.30.39.10">
    <property type="entry name" value="Alpha-1-antitrypsin, domain 1"/>
    <property type="match status" value="3"/>
</dbReference>
<evidence type="ECO:0000256" key="4">
    <source>
        <dbReference type="RuleBase" id="RU000411"/>
    </source>
</evidence>
<dbReference type="EnsemblMetazoa" id="XM_044456636.1">
    <property type="protein sequence ID" value="XP_044312571.1"/>
    <property type="gene ID" value="LOC108044260"/>
</dbReference>